<evidence type="ECO:0000313" key="2">
    <source>
        <dbReference type="EMBL" id="RIY00173.1"/>
    </source>
</evidence>
<protein>
    <submittedName>
        <fullName evidence="2">DNA-binding protein</fullName>
    </submittedName>
</protein>
<keyword evidence="2" id="KW-0238">DNA-binding</keyword>
<comment type="caution">
    <text evidence="2">The sequence shown here is derived from an EMBL/GenBank/DDBJ whole genome shotgun (WGS) entry which is preliminary data.</text>
</comment>
<feature type="domain" description="Helix-turn-helix" evidence="1">
    <location>
        <begin position="7"/>
        <end position="49"/>
    </location>
</feature>
<dbReference type="EMBL" id="QYRN01000006">
    <property type="protein sequence ID" value="RIY00173.1"/>
    <property type="molecule type" value="Genomic_DNA"/>
</dbReference>
<accession>A0A3A1WHV5</accession>
<organism evidence="2 3">
    <name type="scientific">Aureimonas flava</name>
    <dbReference type="NCBI Taxonomy" id="2320271"/>
    <lineage>
        <taxon>Bacteria</taxon>
        <taxon>Pseudomonadati</taxon>
        <taxon>Pseudomonadota</taxon>
        <taxon>Alphaproteobacteria</taxon>
        <taxon>Hyphomicrobiales</taxon>
        <taxon>Aurantimonadaceae</taxon>
        <taxon>Aureimonas</taxon>
    </lineage>
</organism>
<dbReference type="InterPro" id="IPR009061">
    <property type="entry name" value="DNA-bd_dom_put_sf"/>
</dbReference>
<dbReference type="GO" id="GO:0003677">
    <property type="term" value="F:DNA binding"/>
    <property type="evidence" value="ECO:0007669"/>
    <property type="project" value="UniProtKB-KW"/>
</dbReference>
<keyword evidence="3" id="KW-1185">Reference proteome</keyword>
<dbReference type="Proteomes" id="UP000265750">
    <property type="component" value="Unassembled WGS sequence"/>
</dbReference>
<gene>
    <name evidence="2" type="ORF">D3218_12860</name>
</gene>
<dbReference type="Pfam" id="PF12728">
    <property type="entry name" value="HTH_17"/>
    <property type="match status" value="1"/>
</dbReference>
<sequence>MGSPLILTRQEAADLLGISTSTFDKWVRKGVAPASISGTRRWSRAALERAMGGDNAAPKAINMNDPEAVYEAWKEENARQAQRHQ</sequence>
<proteinExistence type="predicted"/>
<reference evidence="3" key="1">
    <citation type="submission" date="2018-09" db="EMBL/GenBank/DDBJ databases">
        <authorList>
            <person name="Tuo L."/>
        </authorList>
    </citation>
    <scope>NUCLEOTIDE SEQUENCE [LARGE SCALE GENOMIC DNA]</scope>
    <source>
        <strain evidence="3">M2BS4Y-1</strain>
    </source>
</reference>
<evidence type="ECO:0000313" key="3">
    <source>
        <dbReference type="Proteomes" id="UP000265750"/>
    </source>
</evidence>
<evidence type="ECO:0000259" key="1">
    <source>
        <dbReference type="Pfam" id="PF12728"/>
    </source>
</evidence>
<dbReference type="OrthoDB" id="7574435at2"/>
<name>A0A3A1WHV5_9HYPH</name>
<dbReference type="AlphaFoldDB" id="A0A3A1WHV5"/>
<dbReference type="SUPFAM" id="SSF46955">
    <property type="entry name" value="Putative DNA-binding domain"/>
    <property type="match status" value="1"/>
</dbReference>
<dbReference type="RefSeq" id="WP_119540483.1">
    <property type="nucleotide sequence ID" value="NZ_QYRN01000006.1"/>
</dbReference>
<dbReference type="InterPro" id="IPR041657">
    <property type="entry name" value="HTH_17"/>
</dbReference>